<dbReference type="InterPro" id="IPR011623">
    <property type="entry name" value="7TMR_DISM_rcpt_extracell_dom1"/>
</dbReference>
<organism evidence="7 8">
    <name type="scientific">Halospina denitrificans</name>
    <dbReference type="NCBI Taxonomy" id="332522"/>
    <lineage>
        <taxon>Bacteria</taxon>
        <taxon>Pseudomonadati</taxon>
        <taxon>Pseudomonadota</taxon>
        <taxon>Gammaproteobacteria</taxon>
        <taxon>Halospina</taxon>
    </lineage>
</organism>
<dbReference type="Gene3D" id="3.30.70.270">
    <property type="match status" value="1"/>
</dbReference>
<dbReference type="EC" id="2.7.7.65" evidence="2"/>
<comment type="catalytic activity">
    <reaction evidence="3">
        <text>2 GTP = 3',3'-c-di-GMP + 2 diphosphate</text>
        <dbReference type="Rhea" id="RHEA:24898"/>
        <dbReference type="ChEBI" id="CHEBI:33019"/>
        <dbReference type="ChEBI" id="CHEBI:37565"/>
        <dbReference type="ChEBI" id="CHEBI:58805"/>
        <dbReference type="EC" id="2.7.7.65"/>
    </reaction>
</comment>
<comment type="caution">
    <text evidence="7">The sequence shown here is derived from an EMBL/GenBank/DDBJ whole genome shotgun (WGS) entry which is preliminary data.</text>
</comment>
<dbReference type="PANTHER" id="PTHR45138:SF9">
    <property type="entry name" value="DIGUANYLATE CYCLASE DGCM-RELATED"/>
    <property type="match status" value="1"/>
</dbReference>
<feature type="coiled-coil region" evidence="4">
    <location>
        <begin position="449"/>
        <end position="483"/>
    </location>
</feature>
<keyword evidence="5" id="KW-0472">Membrane</keyword>
<dbReference type="EMBL" id="SOAX01000003">
    <property type="protein sequence ID" value="TDT41777.1"/>
    <property type="molecule type" value="Genomic_DNA"/>
</dbReference>
<keyword evidence="8" id="KW-1185">Reference proteome</keyword>
<feature type="transmembrane region" description="Helical" evidence="5">
    <location>
        <begin position="277"/>
        <end position="294"/>
    </location>
</feature>
<dbReference type="FunFam" id="3.30.70.270:FF:000001">
    <property type="entry name" value="Diguanylate cyclase domain protein"/>
    <property type="match status" value="1"/>
</dbReference>
<evidence type="ECO:0000259" key="6">
    <source>
        <dbReference type="PROSITE" id="PS50887"/>
    </source>
</evidence>
<feature type="transmembrane region" description="Helical" evidence="5">
    <location>
        <begin position="216"/>
        <end position="234"/>
    </location>
</feature>
<dbReference type="InterPro" id="IPR029787">
    <property type="entry name" value="Nucleotide_cyclase"/>
</dbReference>
<protein>
    <recommendedName>
        <fullName evidence="2">diguanylate cyclase</fullName>
        <ecNumber evidence="2">2.7.7.65</ecNumber>
    </recommendedName>
</protein>
<dbReference type="InterPro" id="IPR011622">
    <property type="entry name" value="7TMR_DISM_rcpt_extracell_dom2"/>
</dbReference>
<feature type="transmembrane region" description="Helical" evidence="5">
    <location>
        <begin position="332"/>
        <end position="352"/>
    </location>
</feature>
<dbReference type="GO" id="GO:1902201">
    <property type="term" value="P:negative regulation of bacterial-type flagellum-dependent cell motility"/>
    <property type="evidence" value="ECO:0007669"/>
    <property type="project" value="TreeGrafter"/>
</dbReference>
<dbReference type="NCBIfam" id="TIGR00254">
    <property type="entry name" value="GGDEF"/>
    <property type="match status" value="1"/>
</dbReference>
<keyword evidence="5" id="KW-0812">Transmembrane</keyword>
<reference evidence="7 8" key="1">
    <citation type="submission" date="2019-03" db="EMBL/GenBank/DDBJ databases">
        <title>Genomic Encyclopedia of Type Strains, Phase IV (KMG-IV): sequencing the most valuable type-strain genomes for metagenomic binning, comparative biology and taxonomic classification.</title>
        <authorList>
            <person name="Goeker M."/>
        </authorList>
    </citation>
    <scope>NUCLEOTIDE SEQUENCE [LARGE SCALE GENOMIC DNA]</scope>
    <source>
        <strain evidence="7 8">DSM 15505</strain>
    </source>
</reference>
<gene>
    <name evidence="7" type="ORF">DES49_1880</name>
</gene>
<dbReference type="InterPro" id="IPR043128">
    <property type="entry name" value="Rev_trsase/Diguanyl_cyclase"/>
</dbReference>
<feature type="transmembrane region" description="Helical" evidence="5">
    <location>
        <begin position="364"/>
        <end position="387"/>
    </location>
</feature>
<dbReference type="SMART" id="SM00267">
    <property type="entry name" value="GGDEF"/>
    <property type="match status" value="1"/>
</dbReference>
<comment type="cofactor">
    <cofactor evidence="1">
        <name>Mg(2+)</name>
        <dbReference type="ChEBI" id="CHEBI:18420"/>
    </cofactor>
</comment>
<dbReference type="Pfam" id="PF07695">
    <property type="entry name" value="7TMR-DISM_7TM"/>
    <property type="match status" value="1"/>
</dbReference>
<evidence type="ECO:0000256" key="5">
    <source>
        <dbReference type="SAM" id="Phobius"/>
    </source>
</evidence>
<dbReference type="Proteomes" id="UP000295830">
    <property type="component" value="Unassembled WGS sequence"/>
</dbReference>
<dbReference type="Pfam" id="PF07696">
    <property type="entry name" value="7TMR-DISMED2"/>
    <property type="match status" value="1"/>
</dbReference>
<feature type="transmembrane region" description="Helical" evidence="5">
    <location>
        <begin position="393"/>
        <end position="413"/>
    </location>
</feature>
<dbReference type="GO" id="GO:0043709">
    <property type="term" value="P:cell adhesion involved in single-species biofilm formation"/>
    <property type="evidence" value="ECO:0007669"/>
    <property type="project" value="TreeGrafter"/>
</dbReference>
<keyword evidence="5" id="KW-1133">Transmembrane helix</keyword>
<dbReference type="CDD" id="cd01949">
    <property type="entry name" value="GGDEF"/>
    <property type="match status" value="1"/>
</dbReference>
<dbReference type="InterPro" id="IPR050469">
    <property type="entry name" value="Diguanylate_Cyclase"/>
</dbReference>
<evidence type="ECO:0000256" key="3">
    <source>
        <dbReference type="ARBA" id="ARBA00034247"/>
    </source>
</evidence>
<dbReference type="OrthoDB" id="5289013at2"/>
<dbReference type="AlphaFoldDB" id="A0A4R7JW89"/>
<dbReference type="SUPFAM" id="SSF55073">
    <property type="entry name" value="Nucleotide cyclase"/>
    <property type="match status" value="1"/>
</dbReference>
<sequence length="649" mass="73508">MVRLLPRKPTVAQPAPMEWWARMGGHRLLPGLFVLVVLVLVLVALVTLRDGAARATPPAEPTLLPESVELLQTADPSTDPADVASSDQWQRRTLPLNLGLTGDTVWLRVAFEGPNEASGQPWVLHLDNASLNRADLWLYEEDEAPARVHYRTGQRYPFSERPIEDSAFAFPLALKPETAYRAYLRVETHAHMRIPLTLMPMDAYINERLTHRIIQGAYFGLMLVIALASLVIFFSIRDRAYLYYFGFILTTGLWFFIRQGFAEQYLWPDWPWWSDRAYIVMMAAGAGMSVLFTREFLSLRTCHPPLFRIMTVLLWVWGIMALYALFVPSITTLKLISVILLIGGSLLLYSGIAAWHKGILEARFYVFAWTIIIIGAIALMLSHMALLPGDNRPFLVFQIGSALEGFLLSIGLAMRLNMAMRARAEAEHEALEMTAHLQRQTIEDQKRHAAELESHVEERTLELRQTMEQLASANEELEQLSIVDPLTGVYNRRHLTSQLHREWKRACREQVPLSMIMMDIDYFKLLNDTYGHMAGDRCLVELAKLLQEEVQRTSDILARFGGEEFVIVLPNTAIAGAEHLAERIRSRAEAHRVETENHRLAFTLSLGVASQIPGPGSDAEELVRRSDNALYEAKEAGRNRVVVAHELPS</sequence>
<feature type="transmembrane region" description="Helical" evidence="5">
    <location>
        <begin position="241"/>
        <end position="257"/>
    </location>
</feature>
<proteinExistence type="predicted"/>
<dbReference type="GO" id="GO:0052621">
    <property type="term" value="F:diguanylate cyclase activity"/>
    <property type="evidence" value="ECO:0007669"/>
    <property type="project" value="UniProtKB-EC"/>
</dbReference>
<keyword evidence="4" id="KW-0175">Coiled coil</keyword>
<dbReference type="InterPro" id="IPR000160">
    <property type="entry name" value="GGDEF_dom"/>
</dbReference>
<feature type="domain" description="GGDEF" evidence="6">
    <location>
        <begin position="511"/>
        <end position="646"/>
    </location>
</feature>
<evidence type="ECO:0000256" key="1">
    <source>
        <dbReference type="ARBA" id="ARBA00001946"/>
    </source>
</evidence>
<dbReference type="PANTHER" id="PTHR45138">
    <property type="entry name" value="REGULATORY COMPONENTS OF SENSORY TRANSDUCTION SYSTEM"/>
    <property type="match status" value="1"/>
</dbReference>
<feature type="transmembrane region" description="Helical" evidence="5">
    <location>
        <begin position="306"/>
        <end position="326"/>
    </location>
</feature>
<evidence type="ECO:0000256" key="4">
    <source>
        <dbReference type="SAM" id="Coils"/>
    </source>
</evidence>
<dbReference type="Pfam" id="PF00990">
    <property type="entry name" value="GGDEF"/>
    <property type="match status" value="1"/>
</dbReference>
<evidence type="ECO:0000256" key="2">
    <source>
        <dbReference type="ARBA" id="ARBA00012528"/>
    </source>
</evidence>
<evidence type="ECO:0000313" key="7">
    <source>
        <dbReference type="EMBL" id="TDT41777.1"/>
    </source>
</evidence>
<dbReference type="Gene3D" id="2.60.40.2380">
    <property type="match status" value="1"/>
</dbReference>
<dbReference type="GO" id="GO:0005886">
    <property type="term" value="C:plasma membrane"/>
    <property type="evidence" value="ECO:0007669"/>
    <property type="project" value="TreeGrafter"/>
</dbReference>
<dbReference type="PROSITE" id="PS50887">
    <property type="entry name" value="GGDEF"/>
    <property type="match status" value="1"/>
</dbReference>
<accession>A0A4R7JW89</accession>
<name>A0A4R7JW89_9GAMM</name>
<evidence type="ECO:0000313" key="8">
    <source>
        <dbReference type="Proteomes" id="UP000295830"/>
    </source>
</evidence>